<keyword evidence="5 12" id="KW-0658">Purine biosynthesis</keyword>
<dbReference type="FunFam" id="3.40.50.10860:FF:000005">
    <property type="entry name" value="C-1-tetrahydrofolate synthase, cytoplasmic, putative"/>
    <property type="match status" value="1"/>
</dbReference>
<dbReference type="PANTHER" id="PTHR48099">
    <property type="entry name" value="C-1-TETRAHYDROFOLATE SYNTHASE, CYTOPLASMIC-RELATED"/>
    <property type="match status" value="1"/>
</dbReference>
<keyword evidence="16" id="KW-1185">Reference proteome</keyword>
<dbReference type="InterPro" id="IPR046346">
    <property type="entry name" value="Aminoacid_DH-like_N_sf"/>
</dbReference>
<keyword evidence="11 12" id="KW-0511">Multifunctional enzyme</keyword>
<dbReference type="InterPro" id="IPR036291">
    <property type="entry name" value="NAD(P)-bd_dom_sf"/>
</dbReference>
<keyword evidence="10 12" id="KW-0486">Methionine biosynthesis</keyword>
<comment type="similarity">
    <text evidence="12">Belongs to the tetrahydrofolate dehydrogenase/cyclohydrolase family.</text>
</comment>
<comment type="catalytic activity">
    <reaction evidence="12">
        <text>(6R)-5,10-methylene-5,6,7,8-tetrahydrofolate + NADP(+) = (6R)-5,10-methenyltetrahydrofolate + NADPH</text>
        <dbReference type="Rhea" id="RHEA:22812"/>
        <dbReference type="ChEBI" id="CHEBI:15636"/>
        <dbReference type="ChEBI" id="CHEBI:57455"/>
        <dbReference type="ChEBI" id="CHEBI:57783"/>
        <dbReference type="ChEBI" id="CHEBI:58349"/>
        <dbReference type="EC" id="1.5.1.5"/>
    </reaction>
</comment>
<evidence type="ECO:0000256" key="7">
    <source>
        <dbReference type="ARBA" id="ARBA00022857"/>
    </source>
</evidence>
<dbReference type="GO" id="GO:0005829">
    <property type="term" value="C:cytosol"/>
    <property type="evidence" value="ECO:0007669"/>
    <property type="project" value="TreeGrafter"/>
</dbReference>
<accession>A0A1R4FEC6</accession>
<comment type="catalytic activity">
    <reaction evidence="12">
        <text>(6R)-5,10-methenyltetrahydrofolate + H2O = (6R)-10-formyltetrahydrofolate + H(+)</text>
        <dbReference type="Rhea" id="RHEA:23700"/>
        <dbReference type="ChEBI" id="CHEBI:15377"/>
        <dbReference type="ChEBI" id="CHEBI:15378"/>
        <dbReference type="ChEBI" id="CHEBI:57455"/>
        <dbReference type="ChEBI" id="CHEBI:195366"/>
        <dbReference type="EC" id="3.5.4.9"/>
    </reaction>
</comment>
<dbReference type="InterPro" id="IPR020630">
    <property type="entry name" value="THF_DH/CycHdrlase_cat_dom"/>
</dbReference>
<keyword evidence="6 12" id="KW-0378">Hydrolase</keyword>
<dbReference type="Gene3D" id="3.40.50.720">
    <property type="entry name" value="NAD(P)-binding Rossmann-like Domain"/>
    <property type="match status" value="1"/>
</dbReference>
<feature type="domain" description="Tetrahydrofolate dehydrogenase/cyclohydrolase NAD(P)-binding" evidence="14">
    <location>
        <begin position="143"/>
        <end position="291"/>
    </location>
</feature>
<evidence type="ECO:0000313" key="16">
    <source>
        <dbReference type="Proteomes" id="UP000195787"/>
    </source>
</evidence>
<dbReference type="HAMAP" id="MF_01576">
    <property type="entry name" value="THF_DHG_CYH"/>
    <property type="match status" value="1"/>
</dbReference>
<proteinExistence type="inferred from homology"/>
<sequence length="293" mass="30264">MTAQILSGKAIAAEIKAELKDRVDALGGLGVHPKMATLQVGDDPASVAYVNGKHRDAEELGIESVRVDLPSGASTADVRKAIEDFNSARDITGFIIQLPLPVGHNEEAMLELMDPGKDADGLHPFNLGKLVLGVSGQLETPLPATPHGVVQMAQRSGIELAGKHVAVVGRGLTVGRPLGLLLTRRGVDATVVLAHSQTRDLVATVREADVVVAATGRPGLVTADMVKPGAAVFDVGITRGPVGPNGKAKLVGDVDPGVAEVAGYLSPVPGGVGLMTRVMLLHNIVTAAERSTR</sequence>
<comment type="caution">
    <text evidence="12">Lacks conserved residue(s) required for the propagation of feature annotation.</text>
</comment>
<dbReference type="PRINTS" id="PR00085">
    <property type="entry name" value="THFDHDRGNASE"/>
</dbReference>
<feature type="binding site" evidence="12">
    <location>
        <position position="237"/>
    </location>
    <ligand>
        <name>NADP(+)</name>
        <dbReference type="ChEBI" id="CHEBI:58349"/>
    </ligand>
</feature>
<dbReference type="InterPro" id="IPR000672">
    <property type="entry name" value="THF_DH/CycHdrlase"/>
</dbReference>
<evidence type="ECO:0000259" key="13">
    <source>
        <dbReference type="Pfam" id="PF00763"/>
    </source>
</evidence>
<dbReference type="EC" id="3.5.4.9" evidence="12"/>
<dbReference type="CDD" id="cd01080">
    <property type="entry name" value="NAD_bind_m-THF_DH_Cyclohyd"/>
    <property type="match status" value="1"/>
</dbReference>
<evidence type="ECO:0000256" key="3">
    <source>
        <dbReference type="ARBA" id="ARBA00022563"/>
    </source>
</evidence>
<dbReference type="GO" id="GO:0009086">
    <property type="term" value="P:methionine biosynthetic process"/>
    <property type="evidence" value="ECO:0007669"/>
    <property type="project" value="UniProtKB-KW"/>
</dbReference>
<dbReference type="GO" id="GO:0006164">
    <property type="term" value="P:purine nucleotide biosynthetic process"/>
    <property type="evidence" value="ECO:0007669"/>
    <property type="project" value="UniProtKB-KW"/>
</dbReference>
<evidence type="ECO:0000256" key="12">
    <source>
        <dbReference type="HAMAP-Rule" id="MF_01576"/>
    </source>
</evidence>
<protein>
    <recommendedName>
        <fullName evidence="12">Bifunctional protein FolD</fullName>
    </recommendedName>
    <domain>
        <recommendedName>
            <fullName evidence="12">Methylenetetrahydrofolate dehydrogenase</fullName>
            <ecNumber evidence="12">1.5.1.5</ecNumber>
        </recommendedName>
    </domain>
    <domain>
        <recommendedName>
            <fullName evidence="12">Methenyltetrahydrofolate cyclohydrolase</fullName>
            <ecNumber evidence="12">3.5.4.9</ecNumber>
        </recommendedName>
    </domain>
</protein>
<feature type="domain" description="Tetrahydrofolate dehydrogenase/cyclohydrolase catalytic" evidence="13">
    <location>
        <begin position="6"/>
        <end position="120"/>
    </location>
</feature>
<evidence type="ECO:0000256" key="5">
    <source>
        <dbReference type="ARBA" id="ARBA00022755"/>
    </source>
</evidence>
<dbReference type="SUPFAM" id="SSF53223">
    <property type="entry name" value="Aminoacid dehydrogenase-like, N-terminal domain"/>
    <property type="match status" value="1"/>
</dbReference>
<evidence type="ECO:0000259" key="14">
    <source>
        <dbReference type="Pfam" id="PF02882"/>
    </source>
</evidence>
<evidence type="ECO:0000313" key="15">
    <source>
        <dbReference type="EMBL" id="SJM54203.1"/>
    </source>
</evidence>
<keyword evidence="3 12" id="KW-0554">One-carbon metabolism</keyword>
<dbReference type="GeneID" id="303172401"/>
<dbReference type="Pfam" id="PF02882">
    <property type="entry name" value="THF_DHG_CYH_C"/>
    <property type="match status" value="1"/>
</dbReference>
<dbReference type="PANTHER" id="PTHR48099:SF5">
    <property type="entry name" value="C-1-TETRAHYDROFOLATE SYNTHASE, CYTOPLASMIC"/>
    <property type="match status" value="1"/>
</dbReference>
<comment type="function">
    <text evidence="12">Catalyzes the oxidation of 5,10-methylenetetrahydrofolate to 5,10-methenyltetrahydrofolate and then the hydrolysis of 5,10-methenyltetrahydrofolate to 10-formyltetrahydrofolate.</text>
</comment>
<dbReference type="SUPFAM" id="SSF51735">
    <property type="entry name" value="NAD(P)-binding Rossmann-fold domains"/>
    <property type="match status" value="1"/>
</dbReference>
<comment type="pathway">
    <text evidence="1 12">One-carbon metabolism; tetrahydrofolate interconversion.</text>
</comment>
<dbReference type="EC" id="1.5.1.5" evidence="12"/>
<dbReference type="RefSeq" id="WP_086991271.1">
    <property type="nucleotide sequence ID" value="NZ_FUHU01000020.1"/>
</dbReference>
<evidence type="ECO:0000256" key="11">
    <source>
        <dbReference type="ARBA" id="ARBA00023268"/>
    </source>
</evidence>
<dbReference type="Gene3D" id="3.40.50.10860">
    <property type="entry name" value="Leucine Dehydrogenase, chain A, domain 1"/>
    <property type="match status" value="1"/>
</dbReference>
<dbReference type="Pfam" id="PF00763">
    <property type="entry name" value="THF_DHG_CYH"/>
    <property type="match status" value="1"/>
</dbReference>
<dbReference type="GO" id="GO:0035999">
    <property type="term" value="P:tetrahydrofolate interconversion"/>
    <property type="evidence" value="ECO:0007669"/>
    <property type="project" value="UniProtKB-UniRule"/>
</dbReference>
<gene>
    <name evidence="12" type="primary">folD</name>
    <name evidence="15" type="ORF">CZ674_04170</name>
</gene>
<feature type="binding site" evidence="12">
    <location>
        <begin position="169"/>
        <end position="171"/>
    </location>
    <ligand>
        <name>NADP(+)</name>
        <dbReference type="ChEBI" id="CHEBI:58349"/>
    </ligand>
</feature>
<keyword evidence="9 12" id="KW-0368">Histidine biosynthesis</keyword>
<dbReference type="UniPathway" id="UPA00193"/>
<evidence type="ECO:0000256" key="6">
    <source>
        <dbReference type="ARBA" id="ARBA00022801"/>
    </source>
</evidence>
<evidence type="ECO:0000256" key="8">
    <source>
        <dbReference type="ARBA" id="ARBA00023002"/>
    </source>
</evidence>
<evidence type="ECO:0000256" key="4">
    <source>
        <dbReference type="ARBA" id="ARBA00022605"/>
    </source>
</evidence>
<evidence type="ECO:0000256" key="10">
    <source>
        <dbReference type="ARBA" id="ARBA00023167"/>
    </source>
</evidence>
<comment type="subunit">
    <text evidence="2 12">Homodimer.</text>
</comment>
<evidence type="ECO:0000256" key="1">
    <source>
        <dbReference type="ARBA" id="ARBA00004777"/>
    </source>
</evidence>
<evidence type="ECO:0000256" key="2">
    <source>
        <dbReference type="ARBA" id="ARBA00011738"/>
    </source>
</evidence>
<organism evidence="15 16">
    <name type="scientific">Agrococcus casei LMG 22410</name>
    <dbReference type="NCBI Taxonomy" id="1255656"/>
    <lineage>
        <taxon>Bacteria</taxon>
        <taxon>Bacillati</taxon>
        <taxon>Actinomycetota</taxon>
        <taxon>Actinomycetes</taxon>
        <taxon>Micrococcales</taxon>
        <taxon>Microbacteriaceae</taxon>
        <taxon>Agrococcus</taxon>
    </lineage>
</organism>
<dbReference type="AlphaFoldDB" id="A0A1R4FEC6"/>
<dbReference type="GO" id="GO:0000105">
    <property type="term" value="P:L-histidine biosynthetic process"/>
    <property type="evidence" value="ECO:0007669"/>
    <property type="project" value="UniProtKB-KW"/>
</dbReference>
<keyword evidence="7 12" id="KW-0521">NADP</keyword>
<keyword evidence="4 12" id="KW-0028">Amino-acid biosynthesis</keyword>
<evidence type="ECO:0000256" key="9">
    <source>
        <dbReference type="ARBA" id="ARBA00023102"/>
    </source>
</evidence>
<reference evidence="15 16" key="1">
    <citation type="submission" date="2017-02" db="EMBL/GenBank/DDBJ databases">
        <authorList>
            <person name="Peterson S.W."/>
        </authorList>
    </citation>
    <scope>NUCLEOTIDE SEQUENCE [LARGE SCALE GENOMIC DNA]</scope>
    <source>
        <strain evidence="15 16">LMG 22410</strain>
    </source>
</reference>
<dbReference type="GO" id="GO:0004477">
    <property type="term" value="F:methenyltetrahydrofolate cyclohydrolase activity"/>
    <property type="evidence" value="ECO:0007669"/>
    <property type="project" value="UniProtKB-UniRule"/>
</dbReference>
<dbReference type="OrthoDB" id="9803580at2"/>
<name>A0A1R4FEC6_9MICO</name>
<dbReference type="Proteomes" id="UP000195787">
    <property type="component" value="Unassembled WGS sequence"/>
</dbReference>
<dbReference type="InterPro" id="IPR020631">
    <property type="entry name" value="THF_DH/CycHdrlase_NAD-bd_dom"/>
</dbReference>
<dbReference type="EMBL" id="FUHU01000020">
    <property type="protein sequence ID" value="SJM54203.1"/>
    <property type="molecule type" value="Genomic_DNA"/>
</dbReference>
<dbReference type="GO" id="GO:0004488">
    <property type="term" value="F:methylenetetrahydrofolate dehydrogenase (NADP+) activity"/>
    <property type="evidence" value="ECO:0007669"/>
    <property type="project" value="UniProtKB-UniRule"/>
</dbReference>
<keyword evidence="8 12" id="KW-0560">Oxidoreductase</keyword>